<gene>
    <name evidence="1" type="ORF">I8747_22470</name>
</gene>
<organism evidence="1 2">
    <name type="scientific">Pseudomonas chlororaphis subsp. aurantiaca</name>
    <dbReference type="NCBI Taxonomy" id="86192"/>
    <lineage>
        <taxon>Bacteria</taxon>
        <taxon>Pseudomonadati</taxon>
        <taxon>Pseudomonadota</taxon>
        <taxon>Gammaproteobacteria</taxon>
        <taxon>Pseudomonadales</taxon>
        <taxon>Pseudomonadaceae</taxon>
        <taxon>Pseudomonas</taxon>
    </lineage>
</organism>
<proteinExistence type="predicted"/>
<dbReference type="Proteomes" id="UP000787568">
    <property type="component" value="Unassembled WGS sequence"/>
</dbReference>
<dbReference type="EMBL" id="JAEEFW010000007">
    <property type="protein sequence ID" value="MBU4635575.1"/>
    <property type="molecule type" value="Genomic_DNA"/>
</dbReference>
<evidence type="ECO:0000313" key="2">
    <source>
        <dbReference type="Proteomes" id="UP000787568"/>
    </source>
</evidence>
<comment type="caution">
    <text evidence="1">The sequence shown here is derived from an EMBL/GenBank/DDBJ whole genome shotgun (WGS) entry which is preliminary data.</text>
</comment>
<protein>
    <submittedName>
        <fullName evidence="1">Nucleotidyltransferase family protein</fullName>
    </submittedName>
</protein>
<sequence length="356" mass="40211">MLMLALSAGMASIDEEDVAGYANRLLSVIDKAWLNEYQGVVVQFMHKTKMISFVDRIFPFIESCQLFELVELYRALVAVTMVRRSMLEPVFTALKYQNVDVMPYKGMDFIYNYHSLSAHRFISDVDLIIRPSQLTSAVSVFERMGFFQAEVSKDKLSADGQSLYMQPWALDASVSEARSIRPYVKIARVESLQPHQEILSAYTVIYLSGSPMVIAYIDLEFSVLPEIEEEDVWRRTRSAKVAGNIYPGLCPELYICSLFYRACTVSNVLDAAAVYPFVDAVRVVVAGGIDWDYLWRIAERYNLVVPVSSCLIEVAAITKSSIPAEVFIRCQKNLKPHYASNKPSLLEWLGVISAVL</sequence>
<name>A0AAJ0ZML9_9PSED</name>
<reference evidence="1" key="1">
    <citation type="submission" date="2020-12" db="EMBL/GenBank/DDBJ databases">
        <title>Generalized mutagenesis with transposon Tn5. A laboratory procedure for the identification of genes responsible for a bacterial phenotype and its regulation, illustrated with phenazine production in Pseudomonas chlororaphis.</title>
        <authorList>
            <person name="Muzio F."/>
            <person name="Sobrero P."/>
            <person name="Agaras B."/>
            <person name="Valverde C."/>
        </authorList>
    </citation>
    <scope>NUCLEOTIDE SEQUENCE</scope>
    <source>
        <strain evidence="1">SMMP3</strain>
    </source>
</reference>
<evidence type="ECO:0000313" key="1">
    <source>
        <dbReference type="EMBL" id="MBU4635575.1"/>
    </source>
</evidence>
<accession>A0AAJ0ZML9</accession>
<dbReference type="InterPro" id="IPR039498">
    <property type="entry name" value="NTP_transf_5"/>
</dbReference>
<dbReference type="Pfam" id="PF14907">
    <property type="entry name" value="NTP_transf_5"/>
    <property type="match status" value="1"/>
</dbReference>
<dbReference type="AlphaFoldDB" id="A0AAJ0ZML9"/>